<dbReference type="InterPro" id="IPR028222">
    <property type="entry name" value="AP5Z1"/>
</dbReference>
<dbReference type="GO" id="GO:0044599">
    <property type="term" value="C:AP-5 adaptor complex"/>
    <property type="evidence" value="ECO:0007669"/>
    <property type="project" value="InterPro"/>
</dbReference>
<proteinExistence type="predicted"/>
<accession>A0A671WIT2</accession>
<dbReference type="InterPro" id="IPR056856">
    <property type="entry name" value="TPR_AP5Z1_C"/>
</dbReference>
<reference evidence="4" key="3">
    <citation type="submission" date="2025-09" db="UniProtKB">
        <authorList>
            <consortium name="Ensembl"/>
        </authorList>
    </citation>
    <scope>IDENTIFICATION</scope>
</reference>
<dbReference type="InterPro" id="IPR056857">
    <property type="entry name" value="TPR_AP5Z1_N"/>
</dbReference>
<dbReference type="PANTHER" id="PTHR46488">
    <property type="entry name" value="AP-5 COMPLEX SUBUNIT ZETA-1"/>
    <property type="match status" value="1"/>
</dbReference>
<dbReference type="Ensembl" id="ENSSAUT00010040642.1">
    <property type="protein sequence ID" value="ENSSAUP00010038555.1"/>
    <property type="gene ID" value="ENSSAUG00010016205.1"/>
</dbReference>
<evidence type="ECO:0000259" key="3">
    <source>
        <dbReference type="Pfam" id="PF25154"/>
    </source>
</evidence>
<dbReference type="PANTHER" id="PTHR46488:SF1">
    <property type="entry name" value="AP-5 COMPLEX SUBUNIT ZETA-1"/>
    <property type="match status" value="1"/>
</dbReference>
<dbReference type="GeneTree" id="ENSGT00390000017592"/>
<evidence type="ECO:0000313" key="5">
    <source>
        <dbReference type="Proteomes" id="UP000472265"/>
    </source>
</evidence>
<dbReference type="InParanoid" id="A0A671WIT2"/>
<feature type="domain" description="AP-5 complex subunit zeta-1 N-terminal TPR" evidence="2">
    <location>
        <begin position="87"/>
        <end position="302"/>
    </location>
</feature>
<evidence type="ECO:0000313" key="4">
    <source>
        <dbReference type="Ensembl" id="ENSSAUP00010038555.1"/>
    </source>
</evidence>
<dbReference type="Proteomes" id="UP000472265">
    <property type="component" value="Chromosome 23"/>
</dbReference>
<dbReference type="AlphaFoldDB" id="A0A671WIT2"/>
<gene>
    <name evidence="4" type="primary">AP5Z1</name>
    <name evidence="4" type="synonym">ap5z1</name>
</gene>
<reference evidence="4" key="1">
    <citation type="submission" date="2021-04" db="EMBL/GenBank/DDBJ databases">
        <authorList>
            <consortium name="Wellcome Sanger Institute Data Sharing"/>
        </authorList>
    </citation>
    <scope>NUCLEOTIDE SEQUENCE [LARGE SCALE GENOMIC DNA]</scope>
</reference>
<sequence>MCTFQTDDSFTPSCLYSVQLSPESAFLSPLQPLFPCFSLTSHSLSVALSDGMLKHKELQLPIHQCHPSISVPNPFFTTPLPLSTVAIHFRLPPELQKRLVSLLSSPVEQLQVLSSAVLRETLPLSGQELNYNQENIGQLNSHAAALLLSQAGSRADLSSLCAQLLRSLESRQSEGPAHCLTHTLPILNTVLTHSPESLTEDHVTLLSKKLVDWLRYASITQGVGASSGGFFTGPRSRQPAPIAELDGTVSGDFFTVLCVGQGFTDDQWMNVYSFSMLRHWLLTYHSVSNGNTTADTANRLQLSLSLSHSHSFSYDDRSEVDGSVVSMVSATSSSSRLLPPKERLREKAFQYCQRLIEQSDRKAHKKTDTDLQKACLVEAVCILDCVCVEDTSLVFRTFPCIKGLFGRLSSDLSFARVLLPIAQFYLNHGEMAAVDCESVWNLVFGRFPAELFNDHFLAHELLRFLRLNLESLQLRVPQYTHSFPNLLKLLAWDSPALVDDFVDLLPSLVTTGTAVELLHTLLDLPCLSATLVLQLRSVCLPIADPGGRGLLSLDAFRNPSFRGLFLFLLRTEAGSGDTIDRLSTLHELLAEAADWPRVVQCAQTVPVLLHIFFNTVITVADEKLLAHLILVMLERSSLLLNIPKYCREIHRVFSCHLLRLCKLHPSLVVDQSHELLEFAGATANVYSKEEIYTHVVWVLGEYLSVSCDSRCSVSLITSCFEALEAVLFEITSSAPAPGAVCAAPRVITTLMSALAKLASRSHDLIPRVSLFLSKLRTVTRGGSVAWCSDEDDLVAIVTRGEELWSLLKAPGVAQSVLTPPPHVTTPQWHRDINVAMPLRLRALTNLTHSQ</sequence>
<dbReference type="Pfam" id="PF14764">
    <property type="entry name" value="SPG48"/>
    <property type="match status" value="1"/>
</dbReference>
<evidence type="ECO:0000259" key="1">
    <source>
        <dbReference type="Pfam" id="PF14764"/>
    </source>
</evidence>
<name>A0A671WIT2_SPAAU</name>
<organism evidence="4 5">
    <name type="scientific">Sparus aurata</name>
    <name type="common">Gilthead sea bream</name>
    <dbReference type="NCBI Taxonomy" id="8175"/>
    <lineage>
        <taxon>Eukaryota</taxon>
        <taxon>Metazoa</taxon>
        <taxon>Chordata</taxon>
        <taxon>Craniata</taxon>
        <taxon>Vertebrata</taxon>
        <taxon>Euteleostomi</taxon>
        <taxon>Actinopterygii</taxon>
        <taxon>Neopterygii</taxon>
        <taxon>Teleostei</taxon>
        <taxon>Neoteleostei</taxon>
        <taxon>Acanthomorphata</taxon>
        <taxon>Eupercaria</taxon>
        <taxon>Spariformes</taxon>
        <taxon>Sparidae</taxon>
        <taxon>Sparus</taxon>
    </lineage>
</organism>
<dbReference type="InterPro" id="IPR055450">
    <property type="entry name" value="AP5Z1_ARM"/>
</dbReference>
<protein>
    <submittedName>
        <fullName evidence="4">Adaptor related protein complex 5 subunit zeta 1</fullName>
    </submittedName>
</protein>
<reference evidence="4" key="2">
    <citation type="submission" date="2025-08" db="UniProtKB">
        <authorList>
            <consortium name="Ensembl"/>
        </authorList>
    </citation>
    <scope>IDENTIFICATION</scope>
</reference>
<keyword evidence="5" id="KW-1185">Reference proteome</keyword>
<evidence type="ECO:0000259" key="2">
    <source>
        <dbReference type="Pfam" id="PF25153"/>
    </source>
</evidence>
<dbReference type="Pfam" id="PF25153">
    <property type="entry name" value="TPR_AP5Z1"/>
    <property type="match status" value="1"/>
</dbReference>
<dbReference type="Pfam" id="PF25154">
    <property type="entry name" value="TPR_AP5Z1_C"/>
    <property type="match status" value="1"/>
</dbReference>
<feature type="domain" description="AP-5 complex subunit zeta-1 C-terminal TPR" evidence="3">
    <location>
        <begin position="500"/>
        <end position="846"/>
    </location>
</feature>
<feature type="domain" description="AP-5 complex subunit zeta-1 ARM repeats" evidence="1">
    <location>
        <begin position="371"/>
        <end position="488"/>
    </location>
</feature>